<reference evidence="2" key="1">
    <citation type="journal article" date="2022" name="Mol. Ecol. Resour.">
        <title>The genomes of chicory, endive, great burdock and yacon provide insights into Asteraceae palaeo-polyploidization history and plant inulin production.</title>
        <authorList>
            <person name="Fan W."/>
            <person name="Wang S."/>
            <person name="Wang H."/>
            <person name="Wang A."/>
            <person name="Jiang F."/>
            <person name="Liu H."/>
            <person name="Zhao H."/>
            <person name="Xu D."/>
            <person name="Zhang Y."/>
        </authorList>
    </citation>
    <scope>NUCLEOTIDE SEQUENCE [LARGE SCALE GENOMIC DNA]</scope>
    <source>
        <strain evidence="2">cv. Punajuju</strain>
    </source>
</reference>
<accession>A0ACB9AFV4</accession>
<name>A0ACB9AFV4_CICIN</name>
<comment type="caution">
    <text evidence="1">The sequence shown here is derived from an EMBL/GenBank/DDBJ whole genome shotgun (WGS) entry which is preliminary data.</text>
</comment>
<keyword evidence="2" id="KW-1185">Reference proteome</keyword>
<reference evidence="1 2" key="2">
    <citation type="journal article" date="2022" name="Mol. Ecol. Resour.">
        <title>The genomes of chicory, endive, great burdock and yacon provide insights into Asteraceae paleo-polyploidization history and plant inulin production.</title>
        <authorList>
            <person name="Fan W."/>
            <person name="Wang S."/>
            <person name="Wang H."/>
            <person name="Wang A."/>
            <person name="Jiang F."/>
            <person name="Liu H."/>
            <person name="Zhao H."/>
            <person name="Xu D."/>
            <person name="Zhang Y."/>
        </authorList>
    </citation>
    <scope>NUCLEOTIDE SEQUENCE [LARGE SCALE GENOMIC DNA]</scope>
    <source>
        <strain evidence="2">cv. Punajuju</strain>
        <tissue evidence="1">Leaves</tissue>
    </source>
</reference>
<evidence type="ECO:0000313" key="1">
    <source>
        <dbReference type="EMBL" id="KAI3709087.1"/>
    </source>
</evidence>
<evidence type="ECO:0000313" key="2">
    <source>
        <dbReference type="Proteomes" id="UP001055811"/>
    </source>
</evidence>
<sequence>MKAIDKKEIAMEVQSILHMNIGDGESSYACNSFLQETAMWKALPVLKHTINCMANNGIIFSQCFKIADLGCSSSINSLLVASIIIDMVHDLCEEMNQKAPQFEVCLNDLFGNDFNTIFKMLPKFYSNLKKKKREHFGPCFVSATPGSFYSRLFPNKSLHLVHSLYAVHWLSQVPEGVKNNTSNIYMSKSSPPNVLEAYQKQFHTDFRNFLRLRSEELVPGGCMVLTFVGRSIADPTSDDCCIIWELLAQSLHNMLKEGLIQEQDFNSFNMPYYNPCEDEVRNVIQDEGSFFLDMLNAFQVNWDPHDTDYTSTKDFDVHSRIHGINTAKALRAVMEPLLTSHFGNSIIDILFDKFKKHVALHLDKKKTRYYNIAISLSRK</sequence>
<dbReference type="EMBL" id="CM042015">
    <property type="protein sequence ID" value="KAI3709087.1"/>
    <property type="molecule type" value="Genomic_DNA"/>
</dbReference>
<proteinExistence type="predicted"/>
<organism evidence="1 2">
    <name type="scientific">Cichorium intybus</name>
    <name type="common">Chicory</name>
    <dbReference type="NCBI Taxonomy" id="13427"/>
    <lineage>
        <taxon>Eukaryota</taxon>
        <taxon>Viridiplantae</taxon>
        <taxon>Streptophyta</taxon>
        <taxon>Embryophyta</taxon>
        <taxon>Tracheophyta</taxon>
        <taxon>Spermatophyta</taxon>
        <taxon>Magnoliopsida</taxon>
        <taxon>eudicotyledons</taxon>
        <taxon>Gunneridae</taxon>
        <taxon>Pentapetalae</taxon>
        <taxon>asterids</taxon>
        <taxon>campanulids</taxon>
        <taxon>Asterales</taxon>
        <taxon>Asteraceae</taxon>
        <taxon>Cichorioideae</taxon>
        <taxon>Cichorieae</taxon>
        <taxon>Cichoriinae</taxon>
        <taxon>Cichorium</taxon>
    </lineage>
</organism>
<protein>
    <submittedName>
        <fullName evidence="1">Uncharacterized protein</fullName>
    </submittedName>
</protein>
<gene>
    <name evidence="1" type="ORF">L2E82_38839</name>
</gene>
<dbReference type="Proteomes" id="UP001055811">
    <property type="component" value="Linkage Group LG07"/>
</dbReference>